<dbReference type="PANTHER" id="PTHR33602:SF1">
    <property type="entry name" value="REGULATORY PROTEIN RECX FAMILY PROTEIN"/>
    <property type="match status" value="1"/>
</dbReference>
<dbReference type="InterPro" id="IPR036388">
    <property type="entry name" value="WH-like_DNA-bd_sf"/>
</dbReference>
<reference evidence="9 10" key="1">
    <citation type="submission" date="2018-10" db="EMBL/GenBank/DDBJ databases">
        <authorList>
            <person name="Criscuolo A."/>
        </authorList>
    </citation>
    <scope>NUCLEOTIDE SEQUENCE [LARGE SCALE GENOMIC DNA]</scope>
    <source>
        <strain evidence="9">DnA1</strain>
    </source>
</reference>
<keyword evidence="10" id="KW-1185">Reference proteome</keyword>
<dbReference type="InterPro" id="IPR003783">
    <property type="entry name" value="Regulatory_RecX"/>
</dbReference>
<evidence type="ECO:0000256" key="4">
    <source>
        <dbReference type="ARBA" id="ARBA00022490"/>
    </source>
</evidence>
<evidence type="ECO:0000256" key="5">
    <source>
        <dbReference type="HAMAP-Rule" id="MF_01114"/>
    </source>
</evidence>
<accession>A0A3P4B299</accession>
<evidence type="ECO:0000313" key="9">
    <source>
        <dbReference type="EMBL" id="VCU69285.1"/>
    </source>
</evidence>
<proteinExistence type="inferred from homology"/>
<evidence type="ECO:0000313" key="10">
    <source>
        <dbReference type="Proteomes" id="UP000277294"/>
    </source>
</evidence>
<evidence type="ECO:0000256" key="3">
    <source>
        <dbReference type="ARBA" id="ARBA00018111"/>
    </source>
</evidence>
<comment type="subcellular location">
    <subcellularLocation>
        <location evidence="1 5">Cytoplasm</location>
    </subcellularLocation>
</comment>
<dbReference type="InterPro" id="IPR053924">
    <property type="entry name" value="RecX_HTH_2nd"/>
</dbReference>
<protein>
    <recommendedName>
        <fullName evidence="3 5">Regulatory protein RecX</fullName>
    </recommendedName>
</protein>
<sequence>MKARAVGYLSRREHSRLELGRKLARFGEEEEVRAVLDTLEKEGWLSTERYAQSVVHRLAAKQGTVRIMYELRQHGVADAQIADLRSDLEATELARAREVWRKRFGELPADAAQRAKQLRFLMSRGFGQATIKQVLRGTDLDDPGDSD</sequence>
<dbReference type="Pfam" id="PF02631">
    <property type="entry name" value="RecX_HTH2"/>
    <property type="match status" value="1"/>
</dbReference>
<dbReference type="Proteomes" id="UP000277294">
    <property type="component" value="Unassembled WGS sequence"/>
</dbReference>
<feature type="domain" description="RecX first three-helical" evidence="8">
    <location>
        <begin position="2"/>
        <end position="37"/>
    </location>
</feature>
<dbReference type="Gene3D" id="1.10.10.10">
    <property type="entry name" value="Winged helix-like DNA-binding domain superfamily/Winged helix DNA-binding domain"/>
    <property type="match status" value="3"/>
</dbReference>
<dbReference type="EMBL" id="UWPJ01000012">
    <property type="protein sequence ID" value="VCU69285.1"/>
    <property type="molecule type" value="Genomic_DNA"/>
</dbReference>
<dbReference type="GO" id="GO:0005737">
    <property type="term" value="C:cytoplasm"/>
    <property type="evidence" value="ECO:0007669"/>
    <property type="project" value="UniProtKB-SubCell"/>
</dbReference>
<dbReference type="GO" id="GO:0006282">
    <property type="term" value="P:regulation of DNA repair"/>
    <property type="evidence" value="ECO:0007669"/>
    <property type="project" value="UniProtKB-UniRule"/>
</dbReference>
<dbReference type="Pfam" id="PF21982">
    <property type="entry name" value="RecX_HTH1"/>
    <property type="match status" value="1"/>
</dbReference>
<dbReference type="Pfam" id="PF21981">
    <property type="entry name" value="RecX_HTH3"/>
    <property type="match status" value="1"/>
</dbReference>
<dbReference type="HAMAP" id="MF_01114">
    <property type="entry name" value="RecX"/>
    <property type="match status" value="1"/>
</dbReference>
<dbReference type="PANTHER" id="PTHR33602">
    <property type="entry name" value="REGULATORY PROTEIN RECX FAMILY PROTEIN"/>
    <property type="match status" value="1"/>
</dbReference>
<dbReference type="InterPro" id="IPR053925">
    <property type="entry name" value="RecX_HTH_3rd"/>
</dbReference>
<comment type="function">
    <text evidence="5">Modulates RecA activity.</text>
</comment>
<name>A0A3P4B299_9BURK</name>
<organism evidence="9 10">
    <name type="scientific">Pigmentiphaga humi</name>
    <dbReference type="NCBI Taxonomy" id="2478468"/>
    <lineage>
        <taxon>Bacteria</taxon>
        <taxon>Pseudomonadati</taxon>
        <taxon>Pseudomonadota</taxon>
        <taxon>Betaproteobacteria</taxon>
        <taxon>Burkholderiales</taxon>
        <taxon>Alcaligenaceae</taxon>
        <taxon>Pigmentiphaga</taxon>
    </lineage>
</organism>
<evidence type="ECO:0000259" key="6">
    <source>
        <dbReference type="Pfam" id="PF02631"/>
    </source>
</evidence>
<dbReference type="AlphaFoldDB" id="A0A3P4B299"/>
<evidence type="ECO:0000256" key="2">
    <source>
        <dbReference type="ARBA" id="ARBA00009695"/>
    </source>
</evidence>
<gene>
    <name evidence="5 9" type="primary">recX</name>
    <name evidence="9" type="ORF">PIGHUM_01346</name>
</gene>
<evidence type="ECO:0000259" key="8">
    <source>
        <dbReference type="Pfam" id="PF21982"/>
    </source>
</evidence>
<dbReference type="InterPro" id="IPR053926">
    <property type="entry name" value="RecX_HTH_1st"/>
</dbReference>
<evidence type="ECO:0000259" key="7">
    <source>
        <dbReference type="Pfam" id="PF21981"/>
    </source>
</evidence>
<keyword evidence="4 5" id="KW-0963">Cytoplasm</keyword>
<feature type="domain" description="RecX second three-helical" evidence="6">
    <location>
        <begin position="48"/>
        <end position="83"/>
    </location>
</feature>
<evidence type="ECO:0000256" key="1">
    <source>
        <dbReference type="ARBA" id="ARBA00004496"/>
    </source>
</evidence>
<comment type="similarity">
    <text evidence="2 5">Belongs to the RecX family.</text>
</comment>
<dbReference type="NCBIfam" id="NF001055">
    <property type="entry name" value="PRK00117.2-5"/>
    <property type="match status" value="1"/>
</dbReference>
<feature type="domain" description="RecX third three-helical" evidence="7">
    <location>
        <begin position="92"/>
        <end position="135"/>
    </location>
</feature>